<evidence type="ECO:0000256" key="16">
    <source>
        <dbReference type="ARBA" id="ARBA00048540"/>
    </source>
</evidence>
<dbReference type="GO" id="GO:0005886">
    <property type="term" value="C:plasma membrane"/>
    <property type="evidence" value="ECO:0007669"/>
    <property type="project" value="UniProtKB-SubCell"/>
</dbReference>
<keyword evidence="22" id="KW-1185">Reference proteome</keyword>
<comment type="subcellular location">
    <subcellularLocation>
        <location evidence="17">Cell inner membrane</location>
        <topology evidence="17">Lipid-anchor</topology>
        <orientation evidence="17">Periplasmic side</orientation>
    </subcellularLocation>
</comment>
<keyword evidence="20" id="KW-1133">Transmembrane helix</keyword>
<evidence type="ECO:0000256" key="15">
    <source>
        <dbReference type="ARBA" id="ARBA00031306"/>
    </source>
</evidence>
<feature type="binding site" evidence="19">
    <location>
        <position position="307"/>
    </location>
    <ligand>
        <name>Mg(2+)</name>
        <dbReference type="ChEBI" id="CHEBI:18420"/>
    </ligand>
</feature>
<dbReference type="FunFam" id="3.10.520.10:FF:000001">
    <property type="entry name" value="FAD:protein FMN transferase"/>
    <property type="match status" value="1"/>
</dbReference>
<evidence type="ECO:0000256" key="2">
    <source>
        <dbReference type="ARBA" id="ARBA00011955"/>
    </source>
</evidence>
<keyword evidence="20" id="KW-0812">Transmembrane</keyword>
<name>A0A917LUS5_9GAMM</name>
<dbReference type="EC" id="2.7.1.180" evidence="2 18"/>
<dbReference type="PIRSF" id="PIRSF006268">
    <property type="entry name" value="ApbE"/>
    <property type="match status" value="1"/>
</dbReference>
<evidence type="ECO:0000256" key="20">
    <source>
        <dbReference type="SAM" id="Phobius"/>
    </source>
</evidence>
<evidence type="ECO:0000256" key="4">
    <source>
        <dbReference type="ARBA" id="ARBA00022475"/>
    </source>
</evidence>
<reference evidence="21" key="1">
    <citation type="journal article" date="2014" name="Int. J. Syst. Evol. Microbiol.">
        <title>Complete genome sequence of Corynebacterium casei LMG S-19264T (=DSM 44701T), isolated from a smear-ripened cheese.</title>
        <authorList>
            <consortium name="US DOE Joint Genome Institute (JGI-PGF)"/>
            <person name="Walter F."/>
            <person name="Albersmeier A."/>
            <person name="Kalinowski J."/>
            <person name="Ruckert C."/>
        </authorList>
    </citation>
    <scope>NUCLEOTIDE SEQUENCE</scope>
    <source>
        <strain evidence="21">CGMCC 1.15425</strain>
    </source>
</reference>
<gene>
    <name evidence="21" type="primary">apbE</name>
    <name evidence="21" type="ORF">GCM10011403_12240</name>
</gene>
<protein>
    <recommendedName>
        <fullName evidence="3 18">FAD:protein FMN transferase</fullName>
        <ecNumber evidence="2 18">2.7.1.180</ecNumber>
    </recommendedName>
    <alternativeName>
        <fullName evidence="15 18">Flavin transferase</fullName>
    </alternativeName>
</protein>
<dbReference type="GO" id="GO:0046872">
    <property type="term" value="F:metal ion binding"/>
    <property type="evidence" value="ECO:0007669"/>
    <property type="project" value="UniProtKB-UniRule"/>
</dbReference>
<evidence type="ECO:0000256" key="19">
    <source>
        <dbReference type="PIRSR" id="PIRSR006268-2"/>
    </source>
</evidence>
<keyword evidence="5" id="KW-0997">Cell inner membrane</keyword>
<keyword evidence="6 18" id="KW-0285">Flavoprotein</keyword>
<feature type="binding site" evidence="19">
    <location>
        <position position="303"/>
    </location>
    <ligand>
        <name>Mg(2+)</name>
        <dbReference type="ChEBI" id="CHEBI:18420"/>
    </ligand>
</feature>
<dbReference type="InterPro" id="IPR003374">
    <property type="entry name" value="ApbE-like_sf"/>
</dbReference>
<evidence type="ECO:0000256" key="9">
    <source>
        <dbReference type="ARBA" id="ARBA00022729"/>
    </source>
</evidence>
<dbReference type="PANTHER" id="PTHR30040">
    <property type="entry name" value="THIAMINE BIOSYNTHESIS LIPOPROTEIN APBE"/>
    <property type="match status" value="1"/>
</dbReference>
<dbReference type="Proteomes" id="UP000627715">
    <property type="component" value="Unassembled WGS sequence"/>
</dbReference>
<keyword evidence="8 18" id="KW-0479">Metal-binding</keyword>
<dbReference type="AlphaFoldDB" id="A0A917LUS5"/>
<keyword evidence="12 20" id="KW-0472">Membrane</keyword>
<keyword evidence="4" id="KW-1003">Cell membrane</keyword>
<evidence type="ECO:0000256" key="7">
    <source>
        <dbReference type="ARBA" id="ARBA00022679"/>
    </source>
</evidence>
<accession>A0A917LUS5</accession>
<dbReference type="EMBL" id="BMIY01000005">
    <property type="protein sequence ID" value="GGG56616.1"/>
    <property type="molecule type" value="Genomic_DNA"/>
</dbReference>
<evidence type="ECO:0000313" key="22">
    <source>
        <dbReference type="Proteomes" id="UP000627715"/>
    </source>
</evidence>
<comment type="cofactor">
    <cofactor evidence="19">
        <name>Mg(2+)</name>
        <dbReference type="ChEBI" id="CHEBI:18420"/>
    </cofactor>
    <cofactor evidence="19">
        <name>Mn(2+)</name>
        <dbReference type="ChEBI" id="CHEBI:29035"/>
    </cofactor>
    <text evidence="19">Magnesium. Can also use manganese.</text>
</comment>
<keyword evidence="14" id="KW-0449">Lipoprotein</keyword>
<evidence type="ECO:0000256" key="11">
    <source>
        <dbReference type="ARBA" id="ARBA00022842"/>
    </source>
</evidence>
<evidence type="ECO:0000256" key="13">
    <source>
        <dbReference type="ARBA" id="ARBA00023139"/>
    </source>
</evidence>
<evidence type="ECO:0000256" key="14">
    <source>
        <dbReference type="ARBA" id="ARBA00023288"/>
    </source>
</evidence>
<dbReference type="RefSeq" id="WP_068812911.1">
    <property type="nucleotide sequence ID" value="NZ_BMIY01000005.1"/>
</dbReference>
<sequence>MKSYLQRFVSRFQFTLLLLAILVVWIWLRPAPEGPDIYQLDGNTMGTSYRVLVTGFPAAVSGEELAAGISDRLHRIDKELMSTYEPTSELSRFNQSPAGEWFDVSPELAEVMQEALQISELTGGAFDVTVGPLVDRWGFGPQMRPIDMPDEQTIQRMLSEVGYQHLDVKLTPPQLRKQQDVQVDLSGIAKGYGADYIAEYFDSLQMDSYFIEIGGELRIKGRKRDGSAWVPGIERPVNGSPEVHQIIYTRDESLGVAGSGDYRNYFEQDGQRYSHEIDPATGRPITHNLAACYVIADNAMRADALATAFMVMGAESSMALAEEIGLAAYFIVKSDNESGFDSRYSRQFARYLEEES</sequence>
<dbReference type="GO" id="GO:0016740">
    <property type="term" value="F:transferase activity"/>
    <property type="evidence" value="ECO:0007669"/>
    <property type="project" value="UniProtKB-UniRule"/>
</dbReference>
<evidence type="ECO:0000256" key="3">
    <source>
        <dbReference type="ARBA" id="ARBA00016337"/>
    </source>
</evidence>
<dbReference type="SUPFAM" id="SSF143631">
    <property type="entry name" value="ApbE-like"/>
    <property type="match status" value="1"/>
</dbReference>
<feature type="transmembrane region" description="Helical" evidence="20">
    <location>
        <begin position="12"/>
        <end position="28"/>
    </location>
</feature>
<comment type="catalytic activity">
    <reaction evidence="16 18">
        <text>L-threonyl-[protein] + FAD = FMN-L-threonyl-[protein] + AMP + H(+)</text>
        <dbReference type="Rhea" id="RHEA:36847"/>
        <dbReference type="Rhea" id="RHEA-COMP:11060"/>
        <dbReference type="Rhea" id="RHEA-COMP:11061"/>
        <dbReference type="ChEBI" id="CHEBI:15378"/>
        <dbReference type="ChEBI" id="CHEBI:30013"/>
        <dbReference type="ChEBI" id="CHEBI:57692"/>
        <dbReference type="ChEBI" id="CHEBI:74257"/>
        <dbReference type="ChEBI" id="CHEBI:456215"/>
        <dbReference type="EC" id="2.7.1.180"/>
    </reaction>
</comment>
<evidence type="ECO:0000256" key="5">
    <source>
        <dbReference type="ARBA" id="ARBA00022519"/>
    </source>
</evidence>
<evidence type="ECO:0000256" key="8">
    <source>
        <dbReference type="ARBA" id="ARBA00022723"/>
    </source>
</evidence>
<keyword evidence="13" id="KW-0564">Palmitate</keyword>
<dbReference type="Pfam" id="PF02424">
    <property type="entry name" value="ApbE"/>
    <property type="match status" value="1"/>
</dbReference>
<evidence type="ECO:0000313" key="21">
    <source>
        <dbReference type="EMBL" id="GGG56616.1"/>
    </source>
</evidence>
<organism evidence="21 22">
    <name type="scientific">Pseudohongiella nitratireducens</name>
    <dbReference type="NCBI Taxonomy" id="1768907"/>
    <lineage>
        <taxon>Bacteria</taxon>
        <taxon>Pseudomonadati</taxon>
        <taxon>Pseudomonadota</taxon>
        <taxon>Gammaproteobacteria</taxon>
        <taxon>Pseudomonadales</taxon>
        <taxon>Pseudohongiellaceae</taxon>
        <taxon>Pseudohongiella</taxon>
    </lineage>
</organism>
<dbReference type="Gene3D" id="3.10.520.10">
    <property type="entry name" value="ApbE-like domains"/>
    <property type="match status" value="1"/>
</dbReference>
<keyword evidence="10 18" id="KW-0274">FAD</keyword>
<evidence type="ECO:0000256" key="1">
    <source>
        <dbReference type="ARBA" id="ARBA00008282"/>
    </source>
</evidence>
<proteinExistence type="inferred from homology"/>
<keyword evidence="9" id="KW-0732">Signal</keyword>
<keyword evidence="7 18" id="KW-0808">Transferase</keyword>
<evidence type="ECO:0000256" key="12">
    <source>
        <dbReference type="ARBA" id="ARBA00023136"/>
    </source>
</evidence>
<evidence type="ECO:0000256" key="10">
    <source>
        <dbReference type="ARBA" id="ARBA00022827"/>
    </source>
</evidence>
<evidence type="ECO:0000256" key="6">
    <source>
        <dbReference type="ARBA" id="ARBA00022630"/>
    </source>
</evidence>
<keyword evidence="11 18" id="KW-0460">Magnesium</keyword>
<comment type="similarity">
    <text evidence="1 18">Belongs to the ApbE family.</text>
</comment>
<comment type="caution">
    <text evidence="21">The sequence shown here is derived from an EMBL/GenBank/DDBJ whole genome shotgun (WGS) entry which is preliminary data.</text>
</comment>
<evidence type="ECO:0000256" key="17">
    <source>
        <dbReference type="ARBA" id="ARBA00060485"/>
    </source>
</evidence>
<dbReference type="InterPro" id="IPR024932">
    <property type="entry name" value="ApbE"/>
</dbReference>
<evidence type="ECO:0000256" key="18">
    <source>
        <dbReference type="PIRNR" id="PIRNR006268"/>
    </source>
</evidence>
<dbReference type="PANTHER" id="PTHR30040:SF2">
    <property type="entry name" value="FAD:PROTEIN FMN TRANSFERASE"/>
    <property type="match status" value="1"/>
</dbReference>
<reference evidence="21" key="2">
    <citation type="submission" date="2020-09" db="EMBL/GenBank/DDBJ databases">
        <authorList>
            <person name="Sun Q."/>
            <person name="Zhou Y."/>
        </authorList>
    </citation>
    <scope>NUCLEOTIDE SEQUENCE</scope>
    <source>
        <strain evidence="21">CGMCC 1.15425</strain>
    </source>
</reference>
<feature type="binding site" evidence="19">
    <location>
        <position position="187"/>
    </location>
    <ligand>
        <name>Mg(2+)</name>
        <dbReference type="ChEBI" id="CHEBI:18420"/>
    </ligand>
</feature>